<evidence type="ECO:0000313" key="4">
    <source>
        <dbReference type="Proteomes" id="UP001165341"/>
    </source>
</evidence>
<organism evidence="3 4">
    <name type="scientific">Cryobacterium zhongshanensis</name>
    <dbReference type="NCBI Taxonomy" id="2928153"/>
    <lineage>
        <taxon>Bacteria</taxon>
        <taxon>Bacillati</taxon>
        <taxon>Actinomycetota</taxon>
        <taxon>Actinomycetes</taxon>
        <taxon>Micrococcales</taxon>
        <taxon>Microbacteriaceae</taxon>
        <taxon>Cryobacterium</taxon>
    </lineage>
</organism>
<keyword evidence="2" id="KW-1133">Transmembrane helix</keyword>
<name>A0AA41QXA6_9MICO</name>
<feature type="region of interest" description="Disordered" evidence="1">
    <location>
        <begin position="46"/>
        <end position="65"/>
    </location>
</feature>
<evidence type="ECO:0000256" key="1">
    <source>
        <dbReference type="SAM" id="MobiDB-lite"/>
    </source>
</evidence>
<keyword evidence="4" id="KW-1185">Reference proteome</keyword>
<feature type="transmembrane region" description="Helical" evidence="2">
    <location>
        <begin position="310"/>
        <end position="331"/>
    </location>
</feature>
<dbReference type="AlphaFoldDB" id="A0AA41QXA6"/>
<dbReference type="InterPro" id="IPR013783">
    <property type="entry name" value="Ig-like_fold"/>
</dbReference>
<dbReference type="Proteomes" id="UP001165341">
    <property type="component" value="Unassembled WGS sequence"/>
</dbReference>
<evidence type="ECO:0000313" key="3">
    <source>
        <dbReference type="EMBL" id="MCI4659417.1"/>
    </source>
</evidence>
<keyword evidence="2" id="KW-0472">Membrane</keyword>
<protein>
    <submittedName>
        <fullName evidence="3">DUF916 domain-containing protein</fullName>
    </submittedName>
</protein>
<reference evidence="3" key="1">
    <citation type="submission" date="2022-03" db="EMBL/GenBank/DDBJ databases">
        <title>Cryobacterium sp. nov. strain ZS14-85, isolated from Antarctic soil.</title>
        <authorList>
            <person name="Li J."/>
            <person name="Niu G."/>
        </authorList>
    </citation>
    <scope>NUCLEOTIDE SEQUENCE</scope>
    <source>
        <strain evidence="3">ZS14-85</strain>
    </source>
</reference>
<sequence length="380" mass="39434">MSTSIVIPRHLASHPFANRGLAVIATSILLALGMTLALGVAGARADDGSDGIGGAPSTNGGVDQDRSRFTYQVDPGQTVNDEYLVQNTGTTTQAVTVYATDAYNTDDGTFALLEGAAAPSDVGSWVTFANGTDRISVTLDPGAQQVLPFTVTTPADAKPGDHAGGIVVSALSPAGQVSVDRRVAIRLYLRVKGLLQPALSISSIESTYEGSINPFAGDTTIRVSLTNTGNVSLGANTVSQVKGVFGIPLSGLTDEVIPELLPGSSRTVTLTVSGVGAWVYLNPHVSLVGTIDADAINPGPLPTAERDTSFFVVPWGFLILLLVAALTWLIVRLSRKRDSTRAAAWVEYTEAEARRKAREEALVGAAAGTPTENSGNTSTS</sequence>
<proteinExistence type="predicted"/>
<comment type="caution">
    <text evidence="3">The sequence shown here is derived from an EMBL/GenBank/DDBJ whole genome shotgun (WGS) entry which is preliminary data.</text>
</comment>
<evidence type="ECO:0000256" key="2">
    <source>
        <dbReference type="SAM" id="Phobius"/>
    </source>
</evidence>
<dbReference type="RefSeq" id="WP_243012935.1">
    <property type="nucleotide sequence ID" value="NZ_JALGAR010000005.1"/>
</dbReference>
<feature type="region of interest" description="Disordered" evidence="1">
    <location>
        <begin position="359"/>
        <end position="380"/>
    </location>
</feature>
<accession>A0AA41QXA6</accession>
<feature type="compositionally biased region" description="Polar residues" evidence="1">
    <location>
        <begin position="370"/>
        <end position="380"/>
    </location>
</feature>
<keyword evidence="2" id="KW-0812">Transmembrane</keyword>
<gene>
    <name evidence="3" type="ORF">MQH31_16565</name>
</gene>
<dbReference type="Gene3D" id="2.60.40.10">
    <property type="entry name" value="Immunoglobulins"/>
    <property type="match status" value="1"/>
</dbReference>
<dbReference type="EMBL" id="JALGAR010000005">
    <property type="protein sequence ID" value="MCI4659417.1"/>
    <property type="molecule type" value="Genomic_DNA"/>
</dbReference>
<dbReference type="GO" id="GO:0005975">
    <property type="term" value="P:carbohydrate metabolic process"/>
    <property type="evidence" value="ECO:0007669"/>
    <property type="project" value="UniProtKB-ARBA"/>
</dbReference>